<dbReference type="PANTHER" id="PTHR10000">
    <property type="entry name" value="PHOSPHOSERINE PHOSPHATASE"/>
    <property type="match status" value="1"/>
</dbReference>
<dbReference type="InParanoid" id="D8IB12"/>
<dbReference type="Proteomes" id="UP000000332">
    <property type="component" value="Chromosome"/>
</dbReference>
<sequence>MIKAAFFDVDGTLVSFKTHKISELSKKAILTLKQKNIKVFVATGRALYQIDNLDNIEFDGYITFNGSECYIEKKEIYKITLNKNDLKSLCNYLENHSLPCSIMTSKDIYTNTHETIEMFYNMVNVKANVIDNFIEYIDNNINDIFQINIFSDRNTEKEIMNNVLINSSSSRWHPIFFDVNIKNIGKHIGIDKIIEHYGIKLEETIAFGDGENDISMIKHAHIGVAMGNANKEVKEIADYITDDVDNDGVYKALKHYGLIS</sequence>
<keyword evidence="2" id="KW-1185">Reference proteome</keyword>
<dbReference type="GO" id="GO:0000287">
    <property type="term" value="F:magnesium ion binding"/>
    <property type="evidence" value="ECO:0007669"/>
    <property type="project" value="TreeGrafter"/>
</dbReference>
<dbReference type="InterPro" id="IPR000150">
    <property type="entry name" value="Cof"/>
</dbReference>
<dbReference type="GO" id="GO:0005829">
    <property type="term" value="C:cytosol"/>
    <property type="evidence" value="ECO:0007669"/>
    <property type="project" value="TreeGrafter"/>
</dbReference>
<organism evidence="1 2">
    <name type="scientific">Brachyspira pilosicoli (strain ATCC BAA-1826 / 95/1000)</name>
    <dbReference type="NCBI Taxonomy" id="759914"/>
    <lineage>
        <taxon>Bacteria</taxon>
        <taxon>Pseudomonadati</taxon>
        <taxon>Spirochaetota</taxon>
        <taxon>Spirochaetia</taxon>
        <taxon>Brachyspirales</taxon>
        <taxon>Brachyspiraceae</taxon>
        <taxon>Brachyspira</taxon>
    </lineage>
</organism>
<evidence type="ECO:0000313" key="1">
    <source>
        <dbReference type="EMBL" id="ADK30335.1"/>
    </source>
</evidence>
<dbReference type="NCBIfam" id="TIGR00099">
    <property type="entry name" value="Cof-subfamily"/>
    <property type="match status" value="1"/>
</dbReference>
<evidence type="ECO:0000313" key="2">
    <source>
        <dbReference type="Proteomes" id="UP000000332"/>
    </source>
</evidence>
<dbReference type="KEGG" id="bpo:BP951000_0330"/>
<dbReference type="HOGENOM" id="CLU_044146_7_0_12"/>
<dbReference type="SFLD" id="SFLDG01140">
    <property type="entry name" value="C2.B:_Phosphomannomutase_and_P"/>
    <property type="match status" value="1"/>
</dbReference>
<gene>
    <name evidence="1" type="ordered locus">BP951000_0330</name>
</gene>
<reference evidence="1 2" key="1">
    <citation type="journal article" date="2010" name="PLoS ONE">
        <title>The complete genome sequence of the pathogenic intestinal spirochete Brachyspira pilosicoli and comparison with other Brachyspira genomes.</title>
        <authorList>
            <person name="Wanchanthuek P."/>
            <person name="Bellgard M.I."/>
            <person name="La T."/>
            <person name="Ryan K."/>
            <person name="Moolhuijzen P."/>
            <person name="Chapman B."/>
            <person name="Black M."/>
            <person name="Schibeci D."/>
            <person name="Hunter A."/>
            <person name="Barrero R."/>
            <person name="Phillips N.D."/>
            <person name="Hampson D.J."/>
        </authorList>
    </citation>
    <scope>NUCLEOTIDE SEQUENCE [LARGE SCALE GENOMIC DNA]</scope>
    <source>
        <strain evidence="2">ATCC BAA-1826 / 95/1000</strain>
    </source>
</reference>
<dbReference type="GO" id="GO:0016791">
    <property type="term" value="F:phosphatase activity"/>
    <property type="evidence" value="ECO:0007669"/>
    <property type="project" value="UniProtKB-ARBA"/>
</dbReference>
<protein>
    <submittedName>
        <fullName evidence="1">Putative haloacid dehalogenase-like hydrolase</fullName>
    </submittedName>
</protein>
<dbReference type="PROSITE" id="PS01229">
    <property type="entry name" value="COF_2"/>
    <property type="match status" value="1"/>
</dbReference>
<dbReference type="EMBL" id="CP002025">
    <property type="protein sequence ID" value="ADK30335.1"/>
    <property type="molecule type" value="Genomic_DNA"/>
</dbReference>
<proteinExistence type="predicted"/>
<dbReference type="STRING" id="759914.BP951000_0330"/>
<dbReference type="FunCoup" id="D8IB12">
    <property type="interactions" value="2"/>
</dbReference>
<dbReference type="GeneID" id="56438909"/>
<dbReference type="InterPro" id="IPR006379">
    <property type="entry name" value="HAD-SF_hydro_IIB"/>
</dbReference>
<keyword evidence="1" id="KW-0378">Hydrolase</keyword>
<accession>D8IB12</accession>
<dbReference type="InterPro" id="IPR023214">
    <property type="entry name" value="HAD_sf"/>
</dbReference>
<dbReference type="SFLD" id="SFLDG01144">
    <property type="entry name" value="C2.B.4:_PGP_Like"/>
    <property type="match status" value="1"/>
</dbReference>
<dbReference type="PANTHER" id="PTHR10000:SF25">
    <property type="entry name" value="PHOSPHATASE YKRA-RELATED"/>
    <property type="match status" value="1"/>
</dbReference>
<dbReference type="InterPro" id="IPR036412">
    <property type="entry name" value="HAD-like_sf"/>
</dbReference>
<dbReference type="SFLD" id="SFLDS00003">
    <property type="entry name" value="Haloacid_Dehalogenase"/>
    <property type="match status" value="1"/>
</dbReference>
<dbReference type="AlphaFoldDB" id="D8IB12"/>
<dbReference type="RefSeq" id="WP_013243290.1">
    <property type="nucleotide sequence ID" value="NC_014330.1"/>
</dbReference>
<dbReference type="PROSITE" id="PS01228">
    <property type="entry name" value="COF_1"/>
    <property type="match status" value="1"/>
</dbReference>
<dbReference type="Gene3D" id="3.30.1240.10">
    <property type="match status" value="1"/>
</dbReference>
<dbReference type="Gene3D" id="3.40.50.1000">
    <property type="entry name" value="HAD superfamily/HAD-like"/>
    <property type="match status" value="1"/>
</dbReference>
<dbReference type="Pfam" id="PF08282">
    <property type="entry name" value="Hydrolase_3"/>
    <property type="match status" value="1"/>
</dbReference>
<dbReference type="eggNOG" id="COG0561">
    <property type="taxonomic scope" value="Bacteria"/>
</dbReference>
<name>D8IB12_BRAP9</name>
<dbReference type="SUPFAM" id="SSF56784">
    <property type="entry name" value="HAD-like"/>
    <property type="match status" value="1"/>
</dbReference>
<dbReference type="NCBIfam" id="TIGR01484">
    <property type="entry name" value="HAD-SF-IIB"/>
    <property type="match status" value="1"/>
</dbReference>